<keyword evidence="1 6" id="KW-0963">Cytoplasm</keyword>
<dbReference type="HAMAP" id="MF_00900">
    <property type="entry name" value="GTPase_HflX"/>
    <property type="match status" value="1"/>
</dbReference>
<dbReference type="PIRSF" id="PIRSF006809">
    <property type="entry name" value="GTP-binding_hflX_prd"/>
    <property type="match status" value="1"/>
</dbReference>
<organism evidence="12 13">
    <name type="scientific">Gimesia panareensis</name>
    <dbReference type="NCBI Taxonomy" id="2527978"/>
    <lineage>
        <taxon>Bacteria</taxon>
        <taxon>Pseudomonadati</taxon>
        <taxon>Planctomycetota</taxon>
        <taxon>Planctomycetia</taxon>
        <taxon>Planctomycetales</taxon>
        <taxon>Planctomycetaceae</taxon>
        <taxon>Gimesia</taxon>
    </lineage>
</organism>
<dbReference type="PRINTS" id="PR00326">
    <property type="entry name" value="GTP1OBG"/>
</dbReference>
<evidence type="ECO:0000256" key="5">
    <source>
        <dbReference type="ARBA" id="ARBA00023134"/>
    </source>
</evidence>
<protein>
    <recommendedName>
        <fullName evidence="6">GTPase HflX</fullName>
    </recommendedName>
    <alternativeName>
        <fullName evidence="6">GTP-binding protein HflX</fullName>
    </alternativeName>
</protein>
<comment type="subcellular location">
    <subcellularLocation>
        <location evidence="6">Cytoplasm</location>
    </subcellularLocation>
    <text evidence="6">May associate with membranes.</text>
</comment>
<evidence type="ECO:0000259" key="11">
    <source>
        <dbReference type="PROSITE" id="PS51705"/>
    </source>
</evidence>
<accession>A0A518FX20</accession>
<dbReference type="AlphaFoldDB" id="A0A518FX20"/>
<keyword evidence="5 6" id="KW-0342">GTP-binding</keyword>
<keyword evidence="4 8" id="KW-0460">Magnesium</keyword>
<feature type="binding site" evidence="7">
    <location>
        <begin position="257"/>
        <end position="260"/>
    </location>
    <ligand>
        <name>GTP</name>
        <dbReference type="ChEBI" id="CHEBI:37565"/>
    </ligand>
</feature>
<evidence type="ECO:0000256" key="3">
    <source>
        <dbReference type="ARBA" id="ARBA00022741"/>
    </source>
</evidence>
<dbReference type="NCBIfam" id="TIGR03156">
    <property type="entry name" value="GTP_HflX"/>
    <property type="match status" value="1"/>
</dbReference>
<dbReference type="Gene3D" id="3.40.50.11060">
    <property type="entry name" value="GTPase HflX, N-terminal domain"/>
    <property type="match status" value="1"/>
</dbReference>
<evidence type="ECO:0000256" key="7">
    <source>
        <dbReference type="PIRSR" id="PIRSR006809-1"/>
    </source>
</evidence>
<dbReference type="InterPro" id="IPR030394">
    <property type="entry name" value="G_HFLX_dom"/>
</dbReference>
<dbReference type="GO" id="GO:0005525">
    <property type="term" value="F:GTP binding"/>
    <property type="evidence" value="ECO:0007669"/>
    <property type="project" value="UniProtKB-UniRule"/>
</dbReference>
<evidence type="ECO:0000256" key="9">
    <source>
        <dbReference type="SAM" id="Coils"/>
    </source>
</evidence>
<dbReference type="Pfam" id="PF19275">
    <property type="entry name" value="HflX_C"/>
    <property type="match status" value="1"/>
</dbReference>
<gene>
    <name evidence="6 12" type="primary">hflX</name>
    <name evidence="12" type="ORF">Pan153_55990</name>
</gene>
<dbReference type="Pfam" id="PF01926">
    <property type="entry name" value="MMR_HSR1"/>
    <property type="match status" value="1"/>
</dbReference>
<dbReference type="RefSeq" id="WP_145459491.1">
    <property type="nucleotide sequence ID" value="NZ_CP036317.1"/>
</dbReference>
<feature type="binding site" evidence="7">
    <location>
        <begin position="235"/>
        <end position="239"/>
    </location>
    <ligand>
        <name>GTP</name>
        <dbReference type="ChEBI" id="CHEBI:37565"/>
    </ligand>
</feature>
<evidence type="ECO:0000256" key="4">
    <source>
        <dbReference type="ARBA" id="ARBA00022842"/>
    </source>
</evidence>
<dbReference type="PANTHER" id="PTHR10229:SF0">
    <property type="entry name" value="GTP-BINDING PROTEIN 6-RELATED"/>
    <property type="match status" value="1"/>
</dbReference>
<evidence type="ECO:0000256" key="8">
    <source>
        <dbReference type="PIRSR" id="PIRSR006809-2"/>
    </source>
</evidence>
<feature type="region of interest" description="Disordered" evidence="10">
    <location>
        <begin position="430"/>
        <end position="451"/>
    </location>
</feature>
<dbReference type="PROSITE" id="PS51705">
    <property type="entry name" value="G_HFLX"/>
    <property type="match status" value="1"/>
</dbReference>
<dbReference type="InterPro" id="IPR045498">
    <property type="entry name" value="HflX_C"/>
</dbReference>
<dbReference type="InterPro" id="IPR016496">
    <property type="entry name" value="GTPase_HflX"/>
</dbReference>
<dbReference type="InterPro" id="IPR042108">
    <property type="entry name" value="GTPase_HflX_N_sf"/>
</dbReference>
<name>A0A518FX20_9PLAN</name>
<dbReference type="GO" id="GO:0043022">
    <property type="term" value="F:ribosome binding"/>
    <property type="evidence" value="ECO:0007669"/>
    <property type="project" value="TreeGrafter"/>
</dbReference>
<dbReference type="InterPro" id="IPR027417">
    <property type="entry name" value="P-loop_NTPase"/>
</dbReference>
<dbReference type="InterPro" id="IPR032305">
    <property type="entry name" value="GTP-bd_M"/>
</dbReference>
<dbReference type="Gene3D" id="6.10.250.2860">
    <property type="match status" value="1"/>
</dbReference>
<comment type="similarity">
    <text evidence="6">Belongs to the TRAFAC class OBG-HflX-like GTPase superfamily. HflX GTPase family.</text>
</comment>
<dbReference type="PANTHER" id="PTHR10229">
    <property type="entry name" value="GTP-BINDING PROTEIN HFLX"/>
    <property type="match status" value="1"/>
</dbReference>
<evidence type="ECO:0000256" key="6">
    <source>
        <dbReference type="HAMAP-Rule" id="MF_00900"/>
    </source>
</evidence>
<dbReference type="Proteomes" id="UP000320839">
    <property type="component" value="Chromosome"/>
</dbReference>
<feature type="binding site" evidence="8">
    <location>
        <position position="237"/>
    </location>
    <ligand>
        <name>Mg(2+)</name>
        <dbReference type="ChEBI" id="CHEBI:18420"/>
    </ligand>
</feature>
<reference evidence="12 13" key="1">
    <citation type="submission" date="2019-02" db="EMBL/GenBank/DDBJ databases">
        <title>Deep-cultivation of Planctomycetes and their phenomic and genomic characterization uncovers novel biology.</title>
        <authorList>
            <person name="Wiegand S."/>
            <person name="Jogler M."/>
            <person name="Boedeker C."/>
            <person name="Pinto D."/>
            <person name="Vollmers J."/>
            <person name="Rivas-Marin E."/>
            <person name="Kohn T."/>
            <person name="Peeters S.H."/>
            <person name="Heuer A."/>
            <person name="Rast P."/>
            <person name="Oberbeckmann S."/>
            <person name="Bunk B."/>
            <person name="Jeske O."/>
            <person name="Meyerdierks A."/>
            <person name="Storesund J.E."/>
            <person name="Kallscheuer N."/>
            <person name="Luecker S."/>
            <person name="Lage O.M."/>
            <person name="Pohl T."/>
            <person name="Merkel B.J."/>
            <person name="Hornburger P."/>
            <person name="Mueller R.-W."/>
            <person name="Bruemmer F."/>
            <person name="Labrenz M."/>
            <person name="Spormann A.M."/>
            <person name="Op den Camp H."/>
            <person name="Overmann J."/>
            <person name="Amann R."/>
            <person name="Jetten M.S.M."/>
            <person name="Mascher T."/>
            <person name="Medema M.H."/>
            <person name="Devos D.P."/>
            <person name="Kaster A.-K."/>
            <person name="Ovreas L."/>
            <person name="Rohde M."/>
            <person name="Galperin M.Y."/>
            <person name="Jogler C."/>
        </authorList>
    </citation>
    <scope>NUCLEOTIDE SEQUENCE [LARGE SCALE GENOMIC DNA]</scope>
    <source>
        <strain evidence="12 13">Pan153</strain>
    </source>
</reference>
<dbReference type="SUPFAM" id="SSF52540">
    <property type="entry name" value="P-loop containing nucleoside triphosphate hydrolases"/>
    <property type="match status" value="1"/>
</dbReference>
<keyword evidence="3 6" id="KW-0547">Nucleotide-binding</keyword>
<dbReference type="GO" id="GO:0005737">
    <property type="term" value="C:cytoplasm"/>
    <property type="evidence" value="ECO:0007669"/>
    <property type="project" value="UniProtKB-SubCell"/>
</dbReference>
<dbReference type="FunFam" id="3.40.50.300:FF:000173">
    <property type="entry name" value="GTPase HflX"/>
    <property type="match status" value="1"/>
</dbReference>
<keyword evidence="9" id="KW-0175">Coiled coil</keyword>
<feature type="domain" description="Hflx-type G" evidence="11">
    <location>
        <begin position="204"/>
        <end position="370"/>
    </location>
</feature>
<feature type="binding site" evidence="7">
    <location>
        <begin position="323"/>
        <end position="326"/>
    </location>
    <ligand>
        <name>GTP</name>
        <dbReference type="ChEBI" id="CHEBI:37565"/>
    </ligand>
</feature>
<comment type="cofactor">
    <cofactor evidence="8">
        <name>Mg(2+)</name>
        <dbReference type="ChEBI" id="CHEBI:18420"/>
    </cofactor>
</comment>
<feature type="binding site" evidence="7">
    <location>
        <begin position="210"/>
        <end position="217"/>
    </location>
    <ligand>
        <name>GTP</name>
        <dbReference type="ChEBI" id="CHEBI:37565"/>
    </ligand>
</feature>
<dbReference type="CDD" id="cd01878">
    <property type="entry name" value="HflX"/>
    <property type="match status" value="1"/>
</dbReference>
<evidence type="ECO:0000313" key="12">
    <source>
        <dbReference type="EMBL" id="QDV20919.1"/>
    </source>
</evidence>
<evidence type="ECO:0000256" key="1">
    <source>
        <dbReference type="ARBA" id="ARBA00022490"/>
    </source>
</evidence>
<dbReference type="InterPro" id="IPR025121">
    <property type="entry name" value="GTPase_HflX_N"/>
</dbReference>
<dbReference type="FunFam" id="3.40.50.11060:FF:000001">
    <property type="entry name" value="GTPase HflX"/>
    <property type="match status" value="1"/>
</dbReference>
<evidence type="ECO:0000256" key="2">
    <source>
        <dbReference type="ARBA" id="ARBA00022723"/>
    </source>
</evidence>
<dbReference type="Gene3D" id="3.40.50.300">
    <property type="entry name" value="P-loop containing nucleotide triphosphate hydrolases"/>
    <property type="match status" value="1"/>
</dbReference>
<dbReference type="GO" id="GO:0003924">
    <property type="term" value="F:GTPase activity"/>
    <property type="evidence" value="ECO:0007669"/>
    <property type="project" value="UniProtKB-UniRule"/>
</dbReference>
<dbReference type="GO" id="GO:0046872">
    <property type="term" value="F:metal ion binding"/>
    <property type="evidence" value="ECO:0007669"/>
    <property type="project" value="UniProtKB-KW"/>
</dbReference>
<feature type="binding site" evidence="8">
    <location>
        <position position="217"/>
    </location>
    <ligand>
        <name>Mg(2+)</name>
        <dbReference type="ChEBI" id="CHEBI:18420"/>
    </ligand>
</feature>
<sequence>MADPKREELQVKAKRAILVSVISPSNHIDKNQALDELKGLVETAGVKVVGTLVQSRENPHPATCLGKGKLAELKSMVKHVDAELIIFDNNLSPSQGRNIEEETGTIIVDRSELILDIFATHAKTYEAKLQVELAQLLYFRPRLKRLWTHLERIEGGVGAGRGPGEKQLETDRRLLDKRVAELKRKLSEVERRRERTVSNRFQQLTVSLVGYTNAGKSTLMNALTGADVYIADQLFATLDTRTRRWELPHWGEILLSDTVGFVRDLPHHLVASFKSTLEEARQADLLLHVVDCSNPEVEHHIKTVNEVLDEIGIEHKHAILVFNKSDKVEDRSKLDVLRLKYDNAITVSAVSGEGLDRLAQGVIDRLASGYVIVEIEAPVGNGKLLSQLEEHSLILSREYSHDDTRVTYQARIARRFLPMLRSDDDTEIRIHDDGQTMSPDQLLPEESIHEV</sequence>
<dbReference type="InterPro" id="IPR006073">
    <property type="entry name" value="GTP-bd"/>
</dbReference>
<dbReference type="Pfam" id="PF16360">
    <property type="entry name" value="GTP-bdg_M"/>
    <property type="match status" value="1"/>
</dbReference>
<comment type="function">
    <text evidence="6">GTPase that associates with the 50S ribosomal subunit and may have a role during protein synthesis or ribosome biogenesis.</text>
</comment>
<feature type="coiled-coil region" evidence="9">
    <location>
        <begin position="165"/>
        <end position="199"/>
    </location>
</feature>
<proteinExistence type="inferred from homology"/>
<comment type="subunit">
    <text evidence="6">Monomer. Associates with the 50S ribosomal subunit.</text>
</comment>
<dbReference type="OrthoDB" id="9812272at2"/>
<dbReference type="EMBL" id="CP036317">
    <property type="protein sequence ID" value="QDV20919.1"/>
    <property type="molecule type" value="Genomic_DNA"/>
</dbReference>
<keyword evidence="2 8" id="KW-0479">Metal-binding</keyword>
<evidence type="ECO:0000256" key="10">
    <source>
        <dbReference type="SAM" id="MobiDB-lite"/>
    </source>
</evidence>
<evidence type="ECO:0000313" key="13">
    <source>
        <dbReference type="Proteomes" id="UP000320839"/>
    </source>
</evidence>
<dbReference type="Pfam" id="PF13167">
    <property type="entry name" value="GTP-bdg_N"/>
    <property type="match status" value="1"/>
</dbReference>